<evidence type="ECO:0000313" key="3">
    <source>
        <dbReference type="Proteomes" id="UP001469553"/>
    </source>
</evidence>
<protein>
    <recommendedName>
        <fullName evidence="4">Secreted protein</fullName>
    </recommendedName>
</protein>
<evidence type="ECO:0000256" key="1">
    <source>
        <dbReference type="SAM" id="SignalP"/>
    </source>
</evidence>
<keyword evidence="1" id="KW-0732">Signal</keyword>
<feature type="chain" id="PRO_5045492740" description="Secreted protein" evidence="1">
    <location>
        <begin position="20"/>
        <end position="109"/>
    </location>
</feature>
<accession>A0ABV1ACT1</accession>
<dbReference type="Proteomes" id="UP001469553">
    <property type="component" value="Unassembled WGS sequence"/>
</dbReference>
<comment type="caution">
    <text evidence="2">The sequence shown here is derived from an EMBL/GenBank/DDBJ whole genome shotgun (WGS) entry which is preliminary data.</text>
</comment>
<dbReference type="EMBL" id="JAHRIP010088694">
    <property type="protein sequence ID" value="MEQ2316378.1"/>
    <property type="molecule type" value="Genomic_DNA"/>
</dbReference>
<gene>
    <name evidence="2" type="ORF">AMECASPLE_031938</name>
</gene>
<evidence type="ECO:0008006" key="4">
    <source>
        <dbReference type="Google" id="ProtNLM"/>
    </source>
</evidence>
<feature type="signal peptide" evidence="1">
    <location>
        <begin position="1"/>
        <end position="19"/>
    </location>
</feature>
<proteinExistence type="predicted"/>
<reference evidence="2 3" key="1">
    <citation type="submission" date="2021-06" db="EMBL/GenBank/DDBJ databases">
        <authorList>
            <person name="Palmer J.M."/>
        </authorList>
    </citation>
    <scope>NUCLEOTIDE SEQUENCE [LARGE SCALE GENOMIC DNA]</scope>
    <source>
        <strain evidence="2 3">AS_MEX2019</strain>
        <tissue evidence="2">Muscle</tissue>
    </source>
</reference>
<organism evidence="2 3">
    <name type="scientific">Ameca splendens</name>
    <dbReference type="NCBI Taxonomy" id="208324"/>
    <lineage>
        <taxon>Eukaryota</taxon>
        <taxon>Metazoa</taxon>
        <taxon>Chordata</taxon>
        <taxon>Craniata</taxon>
        <taxon>Vertebrata</taxon>
        <taxon>Euteleostomi</taxon>
        <taxon>Actinopterygii</taxon>
        <taxon>Neopterygii</taxon>
        <taxon>Teleostei</taxon>
        <taxon>Neoteleostei</taxon>
        <taxon>Acanthomorphata</taxon>
        <taxon>Ovalentaria</taxon>
        <taxon>Atherinomorphae</taxon>
        <taxon>Cyprinodontiformes</taxon>
        <taxon>Goodeidae</taxon>
        <taxon>Ameca</taxon>
    </lineage>
</organism>
<evidence type="ECO:0000313" key="2">
    <source>
        <dbReference type="EMBL" id="MEQ2316378.1"/>
    </source>
</evidence>
<keyword evidence="3" id="KW-1185">Reference proteome</keyword>
<sequence length="109" mass="11830">MLVVGSVSGWSLHVLPVHAWVLSGYSGFLPQSKNMTIRLIGLSKLPLGVSLSCVLSRDGLATCPGCTLPLTCRLLEKGTSSPVTHYGRSGYRKWMDRWMNECMDGGMDG</sequence>
<name>A0ABV1ACT1_9TELE</name>